<sequence>RQDALFWTRGVYEFCHGQGAWSNSKGKSWDGATGKVTHWGAQSSFGYAAAAL</sequence>
<accession>A0AA36IAF5</accession>
<proteinExistence type="predicted"/>
<dbReference type="EMBL" id="CAUJNA010001079">
    <property type="protein sequence ID" value="CAJ1384066.1"/>
    <property type="molecule type" value="Genomic_DNA"/>
</dbReference>
<keyword evidence="2" id="KW-1185">Reference proteome</keyword>
<dbReference type="AlphaFoldDB" id="A0AA36IAF5"/>
<reference evidence="1" key="1">
    <citation type="submission" date="2023-08" db="EMBL/GenBank/DDBJ databases">
        <authorList>
            <person name="Chen Y."/>
            <person name="Shah S."/>
            <person name="Dougan E. K."/>
            <person name="Thang M."/>
            <person name="Chan C."/>
        </authorList>
    </citation>
    <scope>NUCLEOTIDE SEQUENCE</scope>
</reference>
<comment type="caution">
    <text evidence="1">The sequence shown here is derived from an EMBL/GenBank/DDBJ whole genome shotgun (WGS) entry which is preliminary data.</text>
</comment>
<evidence type="ECO:0000313" key="1">
    <source>
        <dbReference type="EMBL" id="CAJ1384066.1"/>
    </source>
</evidence>
<organism evidence="1 2">
    <name type="scientific">Effrenium voratum</name>
    <dbReference type="NCBI Taxonomy" id="2562239"/>
    <lineage>
        <taxon>Eukaryota</taxon>
        <taxon>Sar</taxon>
        <taxon>Alveolata</taxon>
        <taxon>Dinophyceae</taxon>
        <taxon>Suessiales</taxon>
        <taxon>Symbiodiniaceae</taxon>
        <taxon>Effrenium</taxon>
    </lineage>
</organism>
<dbReference type="Proteomes" id="UP001178507">
    <property type="component" value="Unassembled WGS sequence"/>
</dbReference>
<evidence type="ECO:0000313" key="2">
    <source>
        <dbReference type="Proteomes" id="UP001178507"/>
    </source>
</evidence>
<name>A0AA36IAF5_9DINO</name>
<gene>
    <name evidence="1" type="ORF">EVOR1521_LOCUS11000</name>
</gene>
<feature type="non-terminal residue" evidence="1">
    <location>
        <position position="1"/>
    </location>
</feature>
<protein>
    <submittedName>
        <fullName evidence="1">Uncharacterized protein</fullName>
    </submittedName>
</protein>
<feature type="non-terminal residue" evidence="1">
    <location>
        <position position="52"/>
    </location>
</feature>